<dbReference type="InterPro" id="IPR008972">
    <property type="entry name" value="Cupredoxin"/>
</dbReference>
<protein>
    <submittedName>
        <fullName evidence="1">Uncharacterized protein</fullName>
    </submittedName>
</protein>
<dbReference type="AlphaFoldDB" id="A0A1Q2CDW0"/>
<dbReference type="Proteomes" id="UP000188324">
    <property type="component" value="Chromosome"/>
</dbReference>
<organism evidence="1 2">
    <name type="scientific">Tessaracoccus flavus</name>
    <dbReference type="NCBI Taxonomy" id="1610493"/>
    <lineage>
        <taxon>Bacteria</taxon>
        <taxon>Bacillati</taxon>
        <taxon>Actinomycetota</taxon>
        <taxon>Actinomycetes</taxon>
        <taxon>Propionibacteriales</taxon>
        <taxon>Propionibacteriaceae</taxon>
        <taxon>Tessaracoccus</taxon>
    </lineage>
</organism>
<dbReference type="Gene3D" id="2.60.40.420">
    <property type="entry name" value="Cupredoxins - blue copper proteins"/>
    <property type="match status" value="1"/>
</dbReference>
<dbReference type="KEGG" id="tfl:RPIT_05375"/>
<evidence type="ECO:0000313" key="2">
    <source>
        <dbReference type="Proteomes" id="UP000188324"/>
    </source>
</evidence>
<evidence type="ECO:0000313" key="1">
    <source>
        <dbReference type="EMBL" id="AQP44312.1"/>
    </source>
</evidence>
<dbReference type="OrthoDB" id="6717945at2"/>
<accession>A0A1Q2CDW0</accession>
<dbReference type="SUPFAM" id="SSF49503">
    <property type="entry name" value="Cupredoxins"/>
    <property type="match status" value="1"/>
</dbReference>
<dbReference type="STRING" id="1610493.RPIT_05375"/>
<keyword evidence="2" id="KW-1185">Reference proteome</keyword>
<reference evidence="1 2" key="1">
    <citation type="journal article" date="2016" name="Int. J. Syst. Evol. Microbiol.">
        <title>Tessaracoccus flavus sp. nov., isolated from the drainage system of a lindane-producing factory.</title>
        <authorList>
            <person name="Kumari R."/>
            <person name="Singh P."/>
            <person name="Schumann P."/>
            <person name="Lal R."/>
        </authorList>
    </citation>
    <scope>NUCLEOTIDE SEQUENCE [LARGE SCALE GENOMIC DNA]</scope>
    <source>
        <strain evidence="1 2">RP1T</strain>
    </source>
</reference>
<name>A0A1Q2CDW0_9ACTN</name>
<dbReference type="EMBL" id="CP019605">
    <property type="protein sequence ID" value="AQP44312.1"/>
    <property type="molecule type" value="Genomic_DNA"/>
</dbReference>
<dbReference type="PROSITE" id="PS51257">
    <property type="entry name" value="PROKAR_LIPOPROTEIN"/>
    <property type="match status" value="1"/>
</dbReference>
<gene>
    <name evidence="1" type="ORF">RPIT_05375</name>
</gene>
<sequence>MKHVFRLVVILLVGLLAACSAPSAEPQTVELVVTDPPAPTVRVEVPLGAEVTLRITSAIDDRAHLHGYEIEQDLEAGVPTDIVFDATMSGTYELESHVTDAIWADLVVK</sequence>
<proteinExistence type="predicted"/>
<dbReference type="RefSeq" id="WP_077341345.1">
    <property type="nucleotide sequence ID" value="NZ_CP019605.1"/>
</dbReference>